<dbReference type="EMBL" id="GBXM01086777">
    <property type="protein sequence ID" value="JAH21800.1"/>
    <property type="molecule type" value="Transcribed_RNA"/>
</dbReference>
<organism evidence="1">
    <name type="scientific">Anguilla anguilla</name>
    <name type="common">European freshwater eel</name>
    <name type="synonym">Muraena anguilla</name>
    <dbReference type="NCBI Taxonomy" id="7936"/>
    <lineage>
        <taxon>Eukaryota</taxon>
        <taxon>Metazoa</taxon>
        <taxon>Chordata</taxon>
        <taxon>Craniata</taxon>
        <taxon>Vertebrata</taxon>
        <taxon>Euteleostomi</taxon>
        <taxon>Actinopterygii</taxon>
        <taxon>Neopterygii</taxon>
        <taxon>Teleostei</taxon>
        <taxon>Anguilliformes</taxon>
        <taxon>Anguillidae</taxon>
        <taxon>Anguilla</taxon>
    </lineage>
</organism>
<reference evidence="1" key="1">
    <citation type="submission" date="2014-11" db="EMBL/GenBank/DDBJ databases">
        <authorList>
            <person name="Amaro Gonzalez C."/>
        </authorList>
    </citation>
    <scope>NUCLEOTIDE SEQUENCE</scope>
</reference>
<dbReference type="AlphaFoldDB" id="A0A0E9R009"/>
<evidence type="ECO:0000313" key="1">
    <source>
        <dbReference type="EMBL" id="JAH21800.1"/>
    </source>
</evidence>
<sequence>MVFTGPNTGLITQQGLTALSTWSQTYYGAATLSHLDDREEQYGFTTSVLLTANIQCTVK</sequence>
<proteinExistence type="predicted"/>
<name>A0A0E9R009_ANGAN</name>
<accession>A0A0E9R009</accession>
<reference evidence="1" key="2">
    <citation type="journal article" date="2015" name="Fish Shellfish Immunol.">
        <title>Early steps in the European eel (Anguilla anguilla)-Vibrio vulnificus interaction in the gills: Role of the RtxA13 toxin.</title>
        <authorList>
            <person name="Callol A."/>
            <person name="Pajuelo D."/>
            <person name="Ebbesson L."/>
            <person name="Teles M."/>
            <person name="MacKenzie S."/>
            <person name="Amaro C."/>
        </authorList>
    </citation>
    <scope>NUCLEOTIDE SEQUENCE</scope>
</reference>
<protein>
    <submittedName>
        <fullName evidence="1">Uncharacterized protein</fullName>
    </submittedName>
</protein>